<feature type="domain" description="Helix-hairpin-helix DNA-binding motif class 1" evidence="3">
    <location>
        <begin position="241"/>
        <end position="260"/>
    </location>
</feature>
<feature type="compositionally biased region" description="Pro residues" evidence="1">
    <location>
        <begin position="105"/>
        <end position="115"/>
    </location>
</feature>
<comment type="caution">
    <text evidence="4">The sequence shown here is derived from an EMBL/GenBank/DDBJ whole genome shotgun (WGS) entry which is preliminary data.</text>
</comment>
<feature type="domain" description="Helix-hairpin-helix DNA-binding motif class 1" evidence="3">
    <location>
        <begin position="211"/>
        <end position="230"/>
    </location>
</feature>
<organism evidence="4 5">
    <name type="scientific">Actinoallomurus spadix</name>
    <dbReference type="NCBI Taxonomy" id="79912"/>
    <lineage>
        <taxon>Bacteria</taxon>
        <taxon>Bacillati</taxon>
        <taxon>Actinomycetota</taxon>
        <taxon>Actinomycetes</taxon>
        <taxon>Streptosporangiales</taxon>
        <taxon>Thermomonosporaceae</taxon>
        <taxon>Actinoallomurus</taxon>
    </lineage>
</organism>
<dbReference type="InterPro" id="IPR019554">
    <property type="entry name" value="Soluble_ligand-bd"/>
</dbReference>
<dbReference type="InterPro" id="IPR010994">
    <property type="entry name" value="RuvA_2-like"/>
</dbReference>
<dbReference type="SMART" id="SM00278">
    <property type="entry name" value="HhH1"/>
    <property type="match status" value="2"/>
</dbReference>
<feature type="region of interest" description="Disordered" evidence="1">
    <location>
        <begin position="1"/>
        <end position="49"/>
    </location>
</feature>
<dbReference type="PANTHER" id="PTHR21180">
    <property type="entry name" value="ENDONUCLEASE/EXONUCLEASE/PHOSPHATASE FAMILY DOMAIN-CONTAINING PROTEIN 1"/>
    <property type="match status" value="1"/>
</dbReference>
<dbReference type="RefSeq" id="WP_252803336.1">
    <property type="nucleotide sequence ID" value="NZ_BAAABM010000004.1"/>
</dbReference>
<keyword evidence="5" id="KW-1185">Reference proteome</keyword>
<evidence type="ECO:0000313" key="5">
    <source>
        <dbReference type="Proteomes" id="UP001501822"/>
    </source>
</evidence>
<keyword evidence="2" id="KW-0812">Transmembrane</keyword>
<dbReference type="PANTHER" id="PTHR21180:SF32">
    <property type="entry name" value="ENDONUCLEASE_EXONUCLEASE_PHOSPHATASE FAMILY DOMAIN-CONTAINING PROTEIN 1"/>
    <property type="match status" value="1"/>
</dbReference>
<dbReference type="Proteomes" id="UP001501822">
    <property type="component" value="Unassembled WGS sequence"/>
</dbReference>
<gene>
    <name evidence="4" type="ORF">GCM10010151_03830</name>
</gene>
<evidence type="ECO:0000256" key="2">
    <source>
        <dbReference type="SAM" id="Phobius"/>
    </source>
</evidence>
<proteinExistence type="predicted"/>
<dbReference type="Gene3D" id="3.10.560.10">
    <property type="entry name" value="Outer membrane lipoprotein wza domain like"/>
    <property type="match status" value="1"/>
</dbReference>
<dbReference type="Gene3D" id="1.10.150.320">
    <property type="entry name" value="Photosystem II 12 kDa extrinsic protein"/>
    <property type="match status" value="1"/>
</dbReference>
<keyword evidence="2" id="KW-1133">Transmembrane helix</keyword>
<dbReference type="InterPro" id="IPR003583">
    <property type="entry name" value="Hlx-hairpin-Hlx_DNA-bd_motif"/>
</dbReference>
<reference evidence="4 5" key="1">
    <citation type="journal article" date="2019" name="Int. J. Syst. Evol. Microbiol.">
        <title>The Global Catalogue of Microorganisms (GCM) 10K type strain sequencing project: providing services to taxonomists for standard genome sequencing and annotation.</title>
        <authorList>
            <consortium name="The Broad Institute Genomics Platform"/>
            <consortium name="The Broad Institute Genome Sequencing Center for Infectious Disease"/>
            <person name="Wu L."/>
            <person name="Ma J."/>
        </authorList>
    </citation>
    <scope>NUCLEOTIDE SEQUENCE [LARGE SCALE GENOMIC DNA]</scope>
    <source>
        <strain evidence="4 5">JCM 3146</strain>
    </source>
</reference>
<feature type="region of interest" description="Disordered" evidence="1">
    <location>
        <begin position="97"/>
        <end position="118"/>
    </location>
</feature>
<dbReference type="InterPro" id="IPR051675">
    <property type="entry name" value="Endo/Exo/Phosphatase_dom_1"/>
</dbReference>
<accession>A0ABN0VTW0</accession>
<evidence type="ECO:0000259" key="3">
    <source>
        <dbReference type="SMART" id="SM00278"/>
    </source>
</evidence>
<sequence>MPSSDSAAFDRLRDVFRPPRPFGPDDLGPRPPGAALRSSPQDPGGQIRLDPRVPGLRVLATVGVLAALLAGVLLWWSRPEAQPAPAAAVSPAAHRAAPAGASSPAPGPPAVPAPPTGSASAVLVDVGGKVRRPGVVSLPAGARVIDAIKAAGGVRPGARTGALNLARRVVDGEQILVGVDATPAPALAPGATPGATAPGAAPLDLNTADAAQLDRLPGVGPVLAQRIVDYRTRHGAFRSVEELRQVSGIGAAKFGDLKNLVTV</sequence>
<dbReference type="Pfam" id="PF10531">
    <property type="entry name" value="SLBB"/>
    <property type="match status" value="1"/>
</dbReference>
<keyword evidence="2" id="KW-0472">Membrane</keyword>
<evidence type="ECO:0000256" key="1">
    <source>
        <dbReference type="SAM" id="MobiDB-lite"/>
    </source>
</evidence>
<feature type="transmembrane region" description="Helical" evidence="2">
    <location>
        <begin position="56"/>
        <end position="76"/>
    </location>
</feature>
<dbReference type="EMBL" id="BAAABM010000004">
    <property type="protein sequence ID" value="GAA0317145.1"/>
    <property type="molecule type" value="Genomic_DNA"/>
</dbReference>
<feature type="compositionally biased region" description="Basic and acidic residues" evidence="1">
    <location>
        <begin position="8"/>
        <end position="17"/>
    </location>
</feature>
<protein>
    <recommendedName>
        <fullName evidence="3">Helix-hairpin-helix DNA-binding motif class 1 domain-containing protein</fullName>
    </recommendedName>
</protein>
<evidence type="ECO:0000313" key="4">
    <source>
        <dbReference type="EMBL" id="GAA0317145.1"/>
    </source>
</evidence>
<dbReference type="SUPFAM" id="SSF47781">
    <property type="entry name" value="RuvA domain 2-like"/>
    <property type="match status" value="1"/>
</dbReference>
<name>A0ABN0VTW0_9ACTN</name>
<dbReference type="Pfam" id="PF12836">
    <property type="entry name" value="HHH_3"/>
    <property type="match status" value="1"/>
</dbReference>